<sequence>MEEKIFKILCVDGGGIKGLYSLYVLQEFEKNLCQQGSTLSDYFDMICGTSTGGLIALGIACGYPTGDIIKLYENNANMIFPNDQNKSWLGKKIATICNGWKQLTGSKYGSEVLTKVADGFFEKKTMNDSKNLLCIPSFQIGTNTNIVFKYPHNEALSRYGPILMRDVALATSAAPTYFPPHNIESDNLSGYFVDGGVWANNPTLVGVTEAIKYFVGPTADKPYKKYDVLSIGNINVNKTDILSNPNTYWNMKKIVDLLDLLMNSCQRSTCIFSKHLCQQTGGNLTRIECTNFPYTNALAMDNSNSDFLEALKTFGKSDGVKHLNEGPNCPEEYNIKRFFLNKKTYMTKN</sequence>
<dbReference type="SUPFAM" id="SSF52151">
    <property type="entry name" value="FabD/lysophospholipase-like"/>
    <property type="match status" value="1"/>
</dbReference>
<feature type="domain" description="PNPLA" evidence="4">
    <location>
        <begin position="9"/>
        <end position="207"/>
    </location>
</feature>
<dbReference type="InterPro" id="IPR016035">
    <property type="entry name" value="Acyl_Trfase/lysoPLipase"/>
</dbReference>
<organism evidence="5">
    <name type="scientific">Hyperionvirus sp</name>
    <dbReference type="NCBI Taxonomy" id="2487770"/>
    <lineage>
        <taxon>Viruses</taxon>
        <taxon>Varidnaviria</taxon>
        <taxon>Bamfordvirae</taxon>
        <taxon>Nucleocytoviricota</taxon>
        <taxon>Megaviricetes</taxon>
        <taxon>Imitervirales</taxon>
        <taxon>Mimiviridae</taxon>
        <taxon>Klosneuvirinae</taxon>
    </lineage>
</organism>
<accession>A0A3G5AA95</accession>
<protein>
    <recommendedName>
        <fullName evidence="4">PNPLA domain-containing protein</fullName>
    </recommendedName>
</protein>
<feature type="short sequence motif" description="DGA/G" evidence="3">
    <location>
        <begin position="194"/>
        <end position="196"/>
    </location>
</feature>
<dbReference type="NCBIfam" id="NF041079">
    <property type="entry name" value="CBASS_lipase"/>
    <property type="match status" value="1"/>
</dbReference>
<name>A0A3G5AA95_9VIRU</name>
<keyword evidence="3" id="KW-0378">Hydrolase</keyword>
<evidence type="ECO:0000256" key="1">
    <source>
        <dbReference type="ARBA" id="ARBA00010240"/>
    </source>
</evidence>
<dbReference type="Gene3D" id="3.40.1090.10">
    <property type="entry name" value="Cytosolic phospholipase A2 catalytic domain"/>
    <property type="match status" value="1"/>
</dbReference>
<feature type="short sequence motif" description="GXGXXG" evidence="3">
    <location>
        <begin position="13"/>
        <end position="18"/>
    </location>
</feature>
<proteinExistence type="inferred from homology"/>
<keyword evidence="3" id="KW-0442">Lipid degradation</keyword>
<dbReference type="InterPro" id="IPR002641">
    <property type="entry name" value="PNPLA_dom"/>
</dbReference>
<dbReference type="Pfam" id="PF01734">
    <property type="entry name" value="Patatin"/>
    <property type="match status" value="1"/>
</dbReference>
<feature type="active site" description="Nucleophile" evidence="3">
    <location>
        <position position="50"/>
    </location>
</feature>
<dbReference type="GO" id="GO:0016787">
    <property type="term" value="F:hydrolase activity"/>
    <property type="evidence" value="ECO:0007669"/>
    <property type="project" value="UniProtKB-UniRule"/>
</dbReference>
<evidence type="ECO:0000313" key="5">
    <source>
        <dbReference type="EMBL" id="AYV84155.1"/>
    </source>
</evidence>
<gene>
    <name evidence="5" type="ORF">Hyperionvirus18_31</name>
</gene>
<dbReference type="PANTHER" id="PTHR32176">
    <property type="entry name" value="XYLOSE ISOMERASE"/>
    <property type="match status" value="1"/>
</dbReference>
<dbReference type="PANTHER" id="PTHR32176:SF92">
    <property type="entry name" value="XYLOSE ISOMERASE"/>
    <property type="match status" value="1"/>
</dbReference>
<dbReference type="CDD" id="cd07199">
    <property type="entry name" value="Pat17_PNPLA8_PNPLA9_like"/>
    <property type="match status" value="1"/>
</dbReference>
<evidence type="ECO:0000256" key="2">
    <source>
        <dbReference type="ARBA" id="ARBA00023098"/>
    </source>
</evidence>
<reference evidence="5" key="1">
    <citation type="submission" date="2018-10" db="EMBL/GenBank/DDBJ databases">
        <title>Hidden diversity of soil giant viruses.</title>
        <authorList>
            <person name="Schulz F."/>
            <person name="Alteio L."/>
            <person name="Goudeau D."/>
            <person name="Ryan E.M."/>
            <person name="Malmstrom R.R."/>
            <person name="Blanchard J."/>
            <person name="Woyke T."/>
        </authorList>
    </citation>
    <scope>NUCLEOTIDE SEQUENCE</scope>
    <source>
        <strain evidence="5">HYV1</strain>
    </source>
</reference>
<keyword evidence="2 3" id="KW-0443">Lipid metabolism</keyword>
<dbReference type="GO" id="GO:0016042">
    <property type="term" value="P:lipid catabolic process"/>
    <property type="evidence" value="ECO:0007669"/>
    <property type="project" value="UniProtKB-UniRule"/>
</dbReference>
<evidence type="ECO:0000256" key="3">
    <source>
        <dbReference type="PROSITE-ProRule" id="PRU01161"/>
    </source>
</evidence>
<dbReference type="EMBL" id="MK072400">
    <property type="protein sequence ID" value="AYV84155.1"/>
    <property type="molecule type" value="Genomic_DNA"/>
</dbReference>
<feature type="short sequence motif" description="GXSXG" evidence="3">
    <location>
        <begin position="48"/>
        <end position="52"/>
    </location>
</feature>
<evidence type="ECO:0000259" key="4">
    <source>
        <dbReference type="PROSITE" id="PS51635"/>
    </source>
</evidence>
<dbReference type="PROSITE" id="PS51635">
    <property type="entry name" value="PNPLA"/>
    <property type="match status" value="1"/>
</dbReference>
<feature type="active site" description="Proton acceptor" evidence="3">
    <location>
        <position position="194"/>
    </location>
</feature>
<comment type="similarity">
    <text evidence="1">Belongs to the patatin family.</text>
</comment>